<dbReference type="InterPro" id="IPR005502">
    <property type="entry name" value="Ribosyl_crysJ1"/>
</dbReference>
<feature type="binding site" evidence="1">
    <location>
        <position position="59"/>
    </location>
    <ligand>
        <name>Mg(2+)</name>
        <dbReference type="ChEBI" id="CHEBI:18420"/>
        <label>1</label>
    </ligand>
</feature>
<dbReference type="RefSeq" id="WP_069910810.1">
    <property type="nucleotide sequence ID" value="NZ_LAJE02000244.1"/>
</dbReference>
<protein>
    <recommendedName>
        <fullName evidence="4">ADP-ribosylglycohydrolase</fullName>
    </recommendedName>
</protein>
<evidence type="ECO:0008006" key="4">
    <source>
        <dbReference type="Google" id="ProtNLM"/>
    </source>
</evidence>
<evidence type="ECO:0000313" key="3">
    <source>
        <dbReference type="Proteomes" id="UP000095463"/>
    </source>
</evidence>
<evidence type="ECO:0000256" key="1">
    <source>
        <dbReference type="PIRSR" id="PIRSR605502-1"/>
    </source>
</evidence>
<dbReference type="SUPFAM" id="SSF101478">
    <property type="entry name" value="ADP-ribosylglycohydrolase"/>
    <property type="match status" value="1"/>
</dbReference>
<keyword evidence="1" id="KW-0479">Metal-binding</keyword>
<gene>
    <name evidence="2" type="ORF">VW23_023570</name>
</gene>
<dbReference type="Pfam" id="PF03747">
    <property type="entry name" value="ADP_ribosyl_GH"/>
    <property type="match status" value="1"/>
</dbReference>
<feature type="binding site" evidence="1">
    <location>
        <position position="58"/>
    </location>
    <ligand>
        <name>Mg(2+)</name>
        <dbReference type="ChEBI" id="CHEBI:18420"/>
        <label>1</label>
    </ligand>
</feature>
<dbReference type="OrthoDB" id="9761704at2"/>
<dbReference type="Gene3D" id="1.10.4080.10">
    <property type="entry name" value="ADP-ribosylation/Crystallin J1"/>
    <property type="match status" value="1"/>
</dbReference>
<dbReference type="AlphaFoldDB" id="A0A1E5XMS5"/>
<feature type="binding site" evidence="1">
    <location>
        <position position="283"/>
    </location>
    <ligand>
        <name>Mg(2+)</name>
        <dbReference type="ChEBI" id="CHEBI:18420"/>
        <label>1</label>
    </ligand>
</feature>
<accession>A0A1E5XMS5</accession>
<dbReference type="InterPro" id="IPR036705">
    <property type="entry name" value="Ribosyl_crysJ1_sf"/>
</dbReference>
<dbReference type="GO" id="GO:0046872">
    <property type="term" value="F:metal ion binding"/>
    <property type="evidence" value="ECO:0007669"/>
    <property type="project" value="UniProtKB-KW"/>
</dbReference>
<feature type="binding site" evidence="1">
    <location>
        <position position="281"/>
    </location>
    <ligand>
        <name>Mg(2+)</name>
        <dbReference type="ChEBI" id="CHEBI:18420"/>
        <label>1</label>
    </ligand>
</feature>
<dbReference type="EMBL" id="LAJE02000244">
    <property type="protein sequence ID" value="OEO29920.1"/>
    <property type="molecule type" value="Genomic_DNA"/>
</dbReference>
<dbReference type="Gene3D" id="2.60.120.560">
    <property type="entry name" value="Exo-inulinase, domain 1"/>
    <property type="match status" value="1"/>
</dbReference>
<reference evidence="2 3" key="1">
    <citation type="journal article" date="2015" name="Genome Announc.">
        <title>Genome Assemblies of Three Soil-Associated Devosia species: D. insulae, D. limi, and D. soli.</title>
        <authorList>
            <person name="Hassan Y.I."/>
            <person name="Lepp D."/>
            <person name="Zhou T."/>
        </authorList>
    </citation>
    <scope>NUCLEOTIDE SEQUENCE [LARGE SCALE GENOMIC DNA]</scope>
    <source>
        <strain evidence="2 3">DS-56</strain>
    </source>
</reference>
<organism evidence="2 3">
    <name type="scientific">Devosia insulae DS-56</name>
    <dbReference type="NCBI Taxonomy" id="1116389"/>
    <lineage>
        <taxon>Bacteria</taxon>
        <taxon>Pseudomonadati</taxon>
        <taxon>Pseudomonadota</taxon>
        <taxon>Alphaproteobacteria</taxon>
        <taxon>Hyphomicrobiales</taxon>
        <taxon>Devosiaceae</taxon>
        <taxon>Devosia</taxon>
    </lineage>
</organism>
<keyword evidence="3" id="KW-1185">Reference proteome</keyword>
<evidence type="ECO:0000313" key="2">
    <source>
        <dbReference type="EMBL" id="OEO29920.1"/>
    </source>
</evidence>
<proteinExistence type="predicted"/>
<comment type="cofactor">
    <cofactor evidence="1">
        <name>Mg(2+)</name>
        <dbReference type="ChEBI" id="CHEBI:18420"/>
    </cofactor>
    <text evidence="1">Binds 2 magnesium ions per subunit.</text>
</comment>
<dbReference type="Proteomes" id="UP000095463">
    <property type="component" value="Unassembled WGS sequence"/>
</dbReference>
<keyword evidence="1" id="KW-0460">Magnesium</keyword>
<comment type="caution">
    <text evidence="2">The sequence shown here is derived from an EMBL/GenBank/DDBJ whole genome shotgun (WGS) entry which is preliminary data.</text>
</comment>
<name>A0A1E5XMS5_9HYPH</name>
<sequence>MDRATEEKIYAGVLGKILGVYHGRPVEGWSYERIMETHGEVDYFVNGKMNLPIMLPDDDISGTFAFFRALEDNGYPKRLDPHTVGKTWLNYIIEEKTILWWGGLGRSTEHTAFLHLKNGIKAPLTGSHQLNGPWIPAQIGAQIFMDGFAMANPNDPDRAAQMVRAAASVSHDGIALDAAVLLGTMEAMAFSEPSVDKLLDRGLKYVGNNQLLSVVDQLRNQCAKTDDWHRVRAWIAGNHGYDHYDGPCHMVPNHAIVLMALLMAGDDFGRSLKIATTAGWDTDCNAGNVGCLNGIRLGLAALDRGPDLRGPVSDFMYVVTADGAAGITDAVQQTRTIVAAANALNDEPAPAARPKYGFDYPGATQGFALCPRHVGRQGALRLGNAGSGLSVELSGLSLGVTGSVSTPVFVEPFAAQSSFAMVASPTLYPGQTVTAMLDRPAGVKARLYALIYDRDDAVQRLEGPWSDAGDLAWLVPDTNGLPLYRLGIEFGSDGRFDGAVTVQSVDWSGAPVAYETRGMLVKSIWNLTPFWTRAWVSSAKHFAPDFKYTLCFSHPYENGVATTGSRDWDNYSVASSLDYSINDGAGLVARARGHRRYYAGMLRGREALIIRRYDDEVAVLSRVPVEVGAEGKRDLKLTVAGDRLSLVVDGRAAGEATDATFTSGGAGFIVEKGTIVADGFLVHAVH</sequence>